<dbReference type="Gene3D" id="1.10.10.10">
    <property type="entry name" value="Winged helix-like DNA-binding domain superfamily/Winged helix DNA-binding domain"/>
    <property type="match status" value="1"/>
</dbReference>
<keyword evidence="6" id="KW-1185">Reference proteome</keyword>
<evidence type="ECO:0000259" key="4">
    <source>
        <dbReference type="PROSITE" id="PS50043"/>
    </source>
</evidence>
<dbReference type="CDD" id="cd06170">
    <property type="entry name" value="LuxR_C_like"/>
    <property type="match status" value="1"/>
</dbReference>
<dbReference type="InterPro" id="IPR000792">
    <property type="entry name" value="Tscrpt_reg_LuxR_C"/>
</dbReference>
<evidence type="ECO:0000256" key="2">
    <source>
        <dbReference type="ARBA" id="ARBA00023125"/>
    </source>
</evidence>
<dbReference type="Pfam" id="PF00196">
    <property type="entry name" value="GerE"/>
    <property type="match status" value="1"/>
</dbReference>
<dbReference type="Proteomes" id="UP001597214">
    <property type="component" value="Unassembled WGS sequence"/>
</dbReference>
<dbReference type="SMART" id="SM00421">
    <property type="entry name" value="HTH_LUXR"/>
    <property type="match status" value="1"/>
</dbReference>
<proteinExistence type="predicted"/>
<dbReference type="PROSITE" id="PS50043">
    <property type="entry name" value="HTH_LUXR_2"/>
    <property type="match status" value="1"/>
</dbReference>
<keyword evidence="1" id="KW-0805">Transcription regulation</keyword>
<evidence type="ECO:0000256" key="1">
    <source>
        <dbReference type="ARBA" id="ARBA00023015"/>
    </source>
</evidence>
<sequence length="705" mass="80471">MERSIRFLQNLQDDYAQLASLSLLMIDLEGHEITTLSNETPLVTLIYKEFVTKEVILSFINPLNAIKQPVMMDTELGLKVIISPIWIRDQLSYFIIAGFLLERTSQDLVIRSIEQKRLNRKYIAEMIEAMGEHNDEEKKKCIDVINKFTFLVEDYLTLQQDKSKTEQQLDFTKESLGAIRIGNATPFSFFDKLNREKSQIEFYGLAIENKHKQYEVTYTTNKIDCLKGQTFLMGEGFLGHIIASKQFQFWKNTQLDPRASIFKRQDINVISLFGAPVYIGDTVKGVFFGGSTKTELDEDLSNTQGIMKAALISNKLTVQQVRASLQNHLLELSTFNEVFKAITSVEDIKRVLYILVDISINVMRGPFSCIVYKGNANQSKVDIVSRGLSETEINKYGYEVAVKNFSHPVTKAKTKQVTIGRTSWGRDVLEFPLLFQDHLYGVLCVGLNSKDDAEKFQSFLSSLSVAGGISLHLNSTRNNIIDEESIALMLNNIVKNLDPQKYEKLSKISDLVESFAQFLQLDHIELLKQACLATVYDSSLLKQFMKNNKLLEVVEDFKSENKESMRVESEILTLVTHFVEGNEQIDSLKKLVSIEENLKSKFILYLQQQPRIELELSMNQIDLMEKTTIEMDNEALKQSLNLSTREKEVLNLVLKGHSNHEIAHTLYISEHTVKNHMTKILQKLGVADRAQAIAKVYQMGYVPQT</sequence>
<name>A0ABW4LUT9_9BACI</name>
<reference evidence="6" key="1">
    <citation type="journal article" date="2019" name="Int. J. Syst. Evol. Microbiol.">
        <title>The Global Catalogue of Microorganisms (GCM) 10K type strain sequencing project: providing services to taxonomists for standard genome sequencing and annotation.</title>
        <authorList>
            <consortium name="The Broad Institute Genomics Platform"/>
            <consortium name="The Broad Institute Genome Sequencing Center for Infectious Disease"/>
            <person name="Wu L."/>
            <person name="Ma J."/>
        </authorList>
    </citation>
    <scope>NUCLEOTIDE SEQUENCE [LARGE SCALE GENOMIC DNA]</scope>
    <source>
        <strain evidence="6">CCUG 49339</strain>
    </source>
</reference>
<dbReference type="InterPro" id="IPR016032">
    <property type="entry name" value="Sig_transdc_resp-reg_C-effctor"/>
</dbReference>
<comment type="caution">
    <text evidence="5">The sequence shown here is derived from an EMBL/GenBank/DDBJ whole genome shotgun (WGS) entry which is preliminary data.</text>
</comment>
<feature type="domain" description="HTH luxR-type" evidence="4">
    <location>
        <begin position="635"/>
        <end position="700"/>
    </location>
</feature>
<dbReference type="SUPFAM" id="SSF46894">
    <property type="entry name" value="C-terminal effector domain of the bipartite response regulators"/>
    <property type="match status" value="1"/>
</dbReference>
<dbReference type="SUPFAM" id="SSF55781">
    <property type="entry name" value="GAF domain-like"/>
    <property type="match status" value="1"/>
</dbReference>
<dbReference type="InterPro" id="IPR036388">
    <property type="entry name" value="WH-like_DNA-bd_sf"/>
</dbReference>
<dbReference type="EMBL" id="JBHUEM010000024">
    <property type="protein sequence ID" value="MFD1737890.1"/>
    <property type="molecule type" value="Genomic_DNA"/>
</dbReference>
<dbReference type="PRINTS" id="PR00038">
    <property type="entry name" value="HTHLUXR"/>
</dbReference>
<dbReference type="PANTHER" id="PTHR44688:SF16">
    <property type="entry name" value="DNA-BINDING TRANSCRIPTIONAL ACTIVATOR DEVR_DOSR"/>
    <property type="match status" value="1"/>
</dbReference>
<dbReference type="RefSeq" id="WP_377929107.1">
    <property type="nucleotide sequence ID" value="NZ_JBHUEM010000024.1"/>
</dbReference>
<evidence type="ECO:0000313" key="6">
    <source>
        <dbReference type="Proteomes" id="UP001597214"/>
    </source>
</evidence>
<organism evidence="5 6">
    <name type="scientific">Bacillus salitolerans</name>
    <dbReference type="NCBI Taxonomy" id="1437434"/>
    <lineage>
        <taxon>Bacteria</taxon>
        <taxon>Bacillati</taxon>
        <taxon>Bacillota</taxon>
        <taxon>Bacilli</taxon>
        <taxon>Bacillales</taxon>
        <taxon>Bacillaceae</taxon>
        <taxon>Bacillus</taxon>
    </lineage>
</organism>
<gene>
    <name evidence="5" type="ORF">ACFSCX_15240</name>
</gene>
<evidence type="ECO:0000256" key="3">
    <source>
        <dbReference type="ARBA" id="ARBA00023163"/>
    </source>
</evidence>
<protein>
    <submittedName>
        <fullName evidence="5">Response regulator transcription factor</fullName>
    </submittedName>
</protein>
<keyword evidence="3" id="KW-0804">Transcription</keyword>
<accession>A0ABW4LUT9</accession>
<dbReference type="PANTHER" id="PTHR44688">
    <property type="entry name" value="DNA-BINDING TRANSCRIPTIONAL ACTIVATOR DEVR_DOSR"/>
    <property type="match status" value="1"/>
</dbReference>
<keyword evidence="2" id="KW-0238">DNA-binding</keyword>
<evidence type="ECO:0000313" key="5">
    <source>
        <dbReference type="EMBL" id="MFD1737890.1"/>
    </source>
</evidence>